<evidence type="ECO:0000256" key="10">
    <source>
        <dbReference type="ARBA" id="ARBA00023014"/>
    </source>
</evidence>
<keyword evidence="16" id="KW-1185">Reference proteome</keyword>
<evidence type="ECO:0000259" key="14">
    <source>
        <dbReference type="SMART" id="SM00478"/>
    </source>
</evidence>
<keyword evidence="11" id="KW-0234">DNA repair</keyword>
<dbReference type="RefSeq" id="WP_237966247.1">
    <property type="nucleotide sequence ID" value="NZ_JAKNHQ010000001.1"/>
</dbReference>
<evidence type="ECO:0000256" key="7">
    <source>
        <dbReference type="ARBA" id="ARBA00022763"/>
    </source>
</evidence>
<comment type="cofactor">
    <cofactor evidence="13">
        <name>[4Fe-4S] cluster</name>
        <dbReference type="ChEBI" id="CHEBI:49883"/>
    </cofactor>
    <text evidence="13">Binds 1 [4Fe-4S] cluster.</text>
</comment>
<dbReference type="Gene3D" id="3.90.79.10">
    <property type="entry name" value="Nucleoside Triphosphate Pyrophosphohydrolase"/>
    <property type="match status" value="1"/>
</dbReference>
<keyword evidence="7 13" id="KW-0227">DNA damage</keyword>
<dbReference type="SUPFAM" id="SSF55811">
    <property type="entry name" value="Nudix"/>
    <property type="match status" value="1"/>
</dbReference>
<evidence type="ECO:0000256" key="1">
    <source>
        <dbReference type="ARBA" id="ARBA00000843"/>
    </source>
</evidence>
<keyword evidence="9 13" id="KW-0408">Iron</keyword>
<evidence type="ECO:0000256" key="3">
    <source>
        <dbReference type="ARBA" id="ARBA00012045"/>
    </source>
</evidence>
<evidence type="ECO:0000256" key="11">
    <source>
        <dbReference type="ARBA" id="ARBA00023204"/>
    </source>
</evidence>
<dbReference type="Pfam" id="PF00633">
    <property type="entry name" value="HHH"/>
    <property type="match status" value="1"/>
</dbReference>
<dbReference type="InterPro" id="IPR015797">
    <property type="entry name" value="NUDIX_hydrolase-like_dom_sf"/>
</dbReference>
<dbReference type="PANTHER" id="PTHR42944:SF1">
    <property type="entry name" value="ADENINE DNA GLYCOSYLASE"/>
    <property type="match status" value="1"/>
</dbReference>
<name>A0ABS9MF61_9FIRM</name>
<dbReference type="InterPro" id="IPR023170">
    <property type="entry name" value="HhH_base_excis_C"/>
</dbReference>
<organism evidence="15 16">
    <name type="scientific">Anaeromassilibacillus senegalensis</name>
    <dbReference type="NCBI Taxonomy" id="1673717"/>
    <lineage>
        <taxon>Bacteria</taxon>
        <taxon>Bacillati</taxon>
        <taxon>Bacillota</taxon>
        <taxon>Clostridia</taxon>
        <taxon>Eubacteriales</taxon>
        <taxon>Acutalibacteraceae</taxon>
        <taxon>Anaeromassilibacillus</taxon>
    </lineage>
</organism>
<evidence type="ECO:0000313" key="15">
    <source>
        <dbReference type="EMBL" id="MCG4609450.1"/>
    </source>
</evidence>
<dbReference type="Gene3D" id="1.10.1670.10">
    <property type="entry name" value="Helix-hairpin-Helix base-excision DNA repair enzymes (C-terminal)"/>
    <property type="match status" value="1"/>
</dbReference>
<dbReference type="Proteomes" id="UP001298681">
    <property type="component" value="Unassembled WGS sequence"/>
</dbReference>
<dbReference type="InterPro" id="IPR000445">
    <property type="entry name" value="HhH_motif"/>
</dbReference>
<dbReference type="SUPFAM" id="SSF48150">
    <property type="entry name" value="DNA-glycosylase"/>
    <property type="match status" value="1"/>
</dbReference>
<evidence type="ECO:0000256" key="5">
    <source>
        <dbReference type="ARBA" id="ARBA00022485"/>
    </source>
</evidence>
<dbReference type="InterPro" id="IPR044298">
    <property type="entry name" value="MIG/MutY"/>
</dbReference>
<dbReference type="InterPro" id="IPR005760">
    <property type="entry name" value="A/G_AdeGlyc_MutY"/>
</dbReference>
<dbReference type="InterPro" id="IPR029119">
    <property type="entry name" value="MutY_C"/>
</dbReference>
<gene>
    <name evidence="15" type="primary">mutY</name>
    <name evidence="15" type="ORF">L0P57_00620</name>
</gene>
<evidence type="ECO:0000256" key="2">
    <source>
        <dbReference type="ARBA" id="ARBA00008343"/>
    </source>
</evidence>
<protein>
    <recommendedName>
        <fullName evidence="4 13">Adenine DNA glycosylase</fullName>
        <ecNumber evidence="3 13">3.2.2.31</ecNumber>
    </recommendedName>
</protein>
<evidence type="ECO:0000256" key="13">
    <source>
        <dbReference type="RuleBase" id="RU365096"/>
    </source>
</evidence>
<comment type="similarity">
    <text evidence="2 13">Belongs to the Nth/MutY family.</text>
</comment>
<dbReference type="EMBL" id="JAKNHQ010000001">
    <property type="protein sequence ID" value="MCG4609450.1"/>
    <property type="molecule type" value="Genomic_DNA"/>
</dbReference>
<evidence type="ECO:0000256" key="12">
    <source>
        <dbReference type="ARBA" id="ARBA00023295"/>
    </source>
</evidence>
<dbReference type="EC" id="3.2.2.31" evidence="3 13"/>
<evidence type="ECO:0000256" key="6">
    <source>
        <dbReference type="ARBA" id="ARBA00022723"/>
    </source>
</evidence>
<dbReference type="Pfam" id="PF00730">
    <property type="entry name" value="HhH-GPD"/>
    <property type="match status" value="1"/>
</dbReference>
<accession>A0ABS9MF61</accession>
<keyword evidence="12 13" id="KW-0326">Glycosidase</keyword>
<dbReference type="InterPro" id="IPR003265">
    <property type="entry name" value="HhH-GPD_domain"/>
</dbReference>
<keyword evidence="8" id="KW-0378">Hydrolase</keyword>
<evidence type="ECO:0000256" key="4">
    <source>
        <dbReference type="ARBA" id="ARBA00022023"/>
    </source>
</evidence>
<dbReference type="PANTHER" id="PTHR42944">
    <property type="entry name" value="ADENINE DNA GLYCOSYLASE"/>
    <property type="match status" value="1"/>
</dbReference>
<comment type="catalytic activity">
    <reaction evidence="1 13">
        <text>Hydrolyzes free adenine bases from 7,8-dihydro-8-oxoguanine:adenine mismatched double-stranded DNA, leaving an apurinic site.</text>
        <dbReference type="EC" id="3.2.2.31"/>
    </reaction>
</comment>
<evidence type="ECO:0000256" key="9">
    <source>
        <dbReference type="ARBA" id="ARBA00023004"/>
    </source>
</evidence>
<dbReference type="InterPro" id="IPR011257">
    <property type="entry name" value="DNA_glycosylase"/>
</dbReference>
<comment type="caution">
    <text evidence="15">The sequence shown here is derived from an EMBL/GenBank/DDBJ whole genome shotgun (WGS) entry which is preliminary data.</text>
</comment>
<dbReference type="PROSITE" id="PS01155">
    <property type="entry name" value="ENDONUCLEASE_III_2"/>
    <property type="match status" value="1"/>
</dbReference>
<proteinExistence type="inferred from homology"/>
<sequence length="346" mass="38583">MDSLAAIVEPLLEWYGRNARSLPWREEPAPYRVWVSEIMLQQTRAEAVKPYFARFLTELPDVPALASAPEQQLMKLWEGLGYYSRARNLQKAARVMVEQYGGTLPADYDALLKLPGIGPYTAGAVASIAYGIPVPAVDGNVLRVVMRLTAGWEDIADPAVKRAVERRMAEILPKDRPGDFNQAMMELGATVCAPGGEPKCLVCPLNALCEGYRQGIARELPVKAKKKARRIEERTVFLLVCDGELAIRKRADSGLLAGLWELPSAEGKLNPEGAAETLQEWGAQPVSIREMPAAKHIFSHVEWHMTGYWVDLTERPEGFTWAERETLQQEYALPSAFRAYLEAFTK</sequence>
<reference evidence="15 16" key="1">
    <citation type="submission" date="2022-01" db="EMBL/GenBank/DDBJ databases">
        <title>Collection of gut derived symbiotic bacterial strains cultured from healthy donors.</title>
        <authorList>
            <person name="Lin H."/>
            <person name="Kohout C."/>
            <person name="Waligurski E."/>
            <person name="Pamer E.G."/>
        </authorList>
    </citation>
    <scope>NUCLEOTIDE SEQUENCE [LARGE SCALE GENOMIC DNA]</scope>
    <source>
        <strain evidence="15 16">DFI.7.58</strain>
    </source>
</reference>
<dbReference type="CDD" id="cd00056">
    <property type="entry name" value="ENDO3c"/>
    <property type="match status" value="1"/>
</dbReference>
<dbReference type="CDD" id="cd03431">
    <property type="entry name" value="NUDIX_DNA_Glycosylase_C-MutY"/>
    <property type="match status" value="1"/>
</dbReference>
<dbReference type="InterPro" id="IPR004036">
    <property type="entry name" value="Endonuclease-III-like_CS2"/>
</dbReference>
<dbReference type="Gene3D" id="1.10.340.30">
    <property type="entry name" value="Hypothetical protein, domain 2"/>
    <property type="match status" value="1"/>
</dbReference>
<evidence type="ECO:0000313" key="16">
    <source>
        <dbReference type="Proteomes" id="UP001298681"/>
    </source>
</evidence>
<feature type="domain" description="HhH-GPD" evidence="14">
    <location>
        <begin position="39"/>
        <end position="190"/>
    </location>
</feature>
<dbReference type="Pfam" id="PF14815">
    <property type="entry name" value="NUDIX_4"/>
    <property type="match status" value="1"/>
</dbReference>
<keyword evidence="10" id="KW-0411">Iron-sulfur</keyword>
<keyword evidence="5" id="KW-0004">4Fe-4S</keyword>
<evidence type="ECO:0000256" key="8">
    <source>
        <dbReference type="ARBA" id="ARBA00022801"/>
    </source>
</evidence>
<dbReference type="SMART" id="SM00478">
    <property type="entry name" value="ENDO3c"/>
    <property type="match status" value="1"/>
</dbReference>
<dbReference type="NCBIfam" id="TIGR01084">
    <property type="entry name" value="mutY"/>
    <property type="match status" value="1"/>
</dbReference>
<comment type="function">
    <text evidence="13">Adenine glycosylase active on G-A mispairs.</text>
</comment>
<keyword evidence="6" id="KW-0479">Metal-binding</keyword>